<dbReference type="InterPro" id="IPR051932">
    <property type="entry name" value="Bact_StressResp_Reg"/>
</dbReference>
<dbReference type="PANTHER" id="PTHR33745">
    <property type="entry name" value="RSBT ANTAGONIST PROTEIN RSBS-RELATED"/>
    <property type="match status" value="1"/>
</dbReference>
<comment type="caution">
    <text evidence="1">The sequence shown here is derived from an EMBL/GenBank/DDBJ whole genome shotgun (WGS) entry which is preliminary data.</text>
</comment>
<dbReference type="CDD" id="cd07041">
    <property type="entry name" value="STAS_RsbR_RsbS_like"/>
    <property type="match status" value="1"/>
</dbReference>
<evidence type="ECO:0008006" key="3">
    <source>
        <dbReference type="Google" id="ProtNLM"/>
    </source>
</evidence>
<evidence type="ECO:0000313" key="1">
    <source>
        <dbReference type="EMBL" id="KSU83908.1"/>
    </source>
</evidence>
<reference evidence="1 2" key="1">
    <citation type="journal article" date="2014" name="Antonie Van Leeuwenhoek">
        <title>Fictibacillus enclensis sp. nov., isolated from marine sediment.</title>
        <authorList>
            <person name="Dastager S.G."/>
            <person name="Mawlankar R."/>
            <person name="Srinivasan K."/>
            <person name="Tang S.K."/>
            <person name="Lee J.C."/>
            <person name="Ramana V.V."/>
            <person name="Shouche Y.S."/>
        </authorList>
    </citation>
    <scope>NUCLEOTIDE SEQUENCE [LARGE SCALE GENOMIC DNA]</scope>
    <source>
        <strain evidence="1 2">NIO-1003</strain>
    </source>
</reference>
<sequence length="340" mass="38591">MNNLESKQINVGRAHFGWEPGKGSFLFEGEDAILFWINSAFKTFLDTIEEVSGDESASVVLETTGYRMGLIVGEFFYNEEASPEEVIQMLPGIYSSAGWGTLDIVHFCQNEKKAVLRMTNSWEYRINKLQGKKEHGTFIPGHWAGVLSGLFGENIWYRVMSSQLEGKDFCEFEYFPSSITVNENIHELARRKEQVEIHKLETVVHERTRELSDLIKEISSPIIPVLDHIVVIPLLGKYNEERSTELLEKTIHELPNYDPDFLILDVTGLDEEISELTVSLFHQLIAATSLLGIKTIMVGISPGLSMKMTQSNYQTAEIKYFANLKHGIHYALGEKGKRII</sequence>
<protein>
    <recommendedName>
        <fullName evidence="3">STAS domain-containing protein</fullName>
    </recommendedName>
</protein>
<keyword evidence="2" id="KW-1185">Reference proteome</keyword>
<dbReference type="AlphaFoldDB" id="A0A0V8JAF1"/>
<dbReference type="EMBL" id="LNQN01000002">
    <property type="protein sequence ID" value="KSU83908.1"/>
    <property type="molecule type" value="Genomic_DNA"/>
</dbReference>
<dbReference type="OrthoDB" id="2717092at2"/>
<dbReference type="PANTHER" id="PTHR33745:SF8">
    <property type="entry name" value="BLUE-LIGHT PHOTORECEPTOR"/>
    <property type="match status" value="1"/>
</dbReference>
<accession>A0A0V8JAF1</accession>
<name>A0A0V8JAF1_9BACL</name>
<dbReference type="SUPFAM" id="SSF111126">
    <property type="entry name" value="Ligand-binding domain in the NO signalling and Golgi transport"/>
    <property type="match status" value="1"/>
</dbReference>
<dbReference type="SUPFAM" id="SSF52091">
    <property type="entry name" value="SpoIIaa-like"/>
    <property type="match status" value="1"/>
</dbReference>
<gene>
    <name evidence="1" type="ORF">AS030_11970</name>
</gene>
<proteinExistence type="predicted"/>
<dbReference type="Gene3D" id="3.30.750.24">
    <property type="entry name" value="STAS domain"/>
    <property type="match status" value="1"/>
</dbReference>
<dbReference type="Proteomes" id="UP000054099">
    <property type="component" value="Unassembled WGS sequence"/>
</dbReference>
<evidence type="ECO:0000313" key="2">
    <source>
        <dbReference type="Proteomes" id="UP000054099"/>
    </source>
</evidence>
<dbReference type="RefSeq" id="WP_061972935.1">
    <property type="nucleotide sequence ID" value="NZ_FMAV01000002.1"/>
</dbReference>
<organism evidence="1 2">
    <name type="scientific">Fictibacillus enclensis</name>
    <dbReference type="NCBI Taxonomy" id="1017270"/>
    <lineage>
        <taxon>Bacteria</taxon>
        <taxon>Bacillati</taxon>
        <taxon>Bacillota</taxon>
        <taxon>Bacilli</taxon>
        <taxon>Bacillales</taxon>
        <taxon>Fictibacillaceae</taxon>
        <taxon>Fictibacillus</taxon>
    </lineage>
</organism>
<dbReference type="Gene3D" id="3.30.1380.20">
    <property type="entry name" value="Trafficking protein particle complex subunit 3"/>
    <property type="match status" value="1"/>
</dbReference>
<dbReference type="InterPro" id="IPR024096">
    <property type="entry name" value="NO_sig/Golgi_transp_ligand-bd"/>
</dbReference>
<dbReference type="InterPro" id="IPR036513">
    <property type="entry name" value="STAS_dom_sf"/>
</dbReference>